<dbReference type="PROSITE" id="PS50893">
    <property type="entry name" value="ABC_TRANSPORTER_2"/>
    <property type="match status" value="1"/>
</dbReference>
<feature type="transmembrane region" description="Helical" evidence="5">
    <location>
        <begin position="55"/>
        <end position="73"/>
    </location>
</feature>
<feature type="transmembrane region" description="Helical" evidence="5">
    <location>
        <begin position="18"/>
        <end position="43"/>
    </location>
</feature>
<dbReference type="PANTHER" id="PTHR43394">
    <property type="entry name" value="ATP-DEPENDENT PERMEASE MDL1, MITOCHONDRIAL"/>
    <property type="match status" value="1"/>
</dbReference>
<reference evidence="8 9" key="1">
    <citation type="submission" date="2019-03" db="EMBL/GenBank/DDBJ databases">
        <title>Genomic Encyclopedia of Archaeal and Bacterial Type Strains, Phase II (KMG-II): from individual species to whole genera.</title>
        <authorList>
            <person name="Goeker M."/>
        </authorList>
    </citation>
    <scope>NUCLEOTIDE SEQUENCE [LARGE SCALE GENOMIC DNA]</scope>
    <source>
        <strain evidence="8 9">DSM 45499</strain>
    </source>
</reference>
<organism evidence="8 9">
    <name type="scientific">Actinophytocola oryzae</name>
    <dbReference type="NCBI Taxonomy" id="502181"/>
    <lineage>
        <taxon>Bacteria</taxon>
        <taxon>Bacillati</taxon>
        <taxon>Actinomycetota</taxon>
        <taxon>Actinomycetes</taxon>
        <taxon>Pseudonocardiales</taxon>
        <taxon>Pseudonocardiaceae</taxon>
    </lineage>
</organism>
<accession>A0A4R7V182</accession>
<name>A0A4R7V182_9PSEU</name>
<dbReference type="Gene3D" id="3.40.50.300">
    <property type="entry name" value="P-loop containing nucleotide triphosphate hydrolases"/>
    <property type="match status" value="1"/>
</dbReference>
<feature type="transmembrane region" description="Helical" evidence="5">
    <location>
        <begin position="246"/>
        <end position="265"/>
    </location>
</feature>
<keyword evidence="9" id="KW-1185">Reference proteome</keyword>
<dbReference type="Pfam" id="PF00005">
    <property type="entry name" value="ABC_tran"/>
    <property type="match status" value="1"/>
</dbReference>
<sequence>MTTWAVLRGALRGQRRHVWWASLLTGSHQACEAAVPVLIGLVIDDAVAAEGYGRLLLWLVVLAAVFAVLSYSFRFGARQAERAVEQAAHELRLSLAARVLDPLGGAEKGRLPGELTSLATGDAMRVGALARAVAYGVAALTAVVVGAVALLWISVPLGLFVLLGTPPLLWLANLLGRPLERRSEAERERAANASGVAADLVSGLRVLKGLGAEPVAIRRYQETSQDALVATVRAAGAKAWHDGGMLALNGIFLALVALIGGRLAASGDLSIGGLIAAVGLAQFLIGPLTNFVWVSSEFAQARGSAARLAVMLSTPPAVAQGAGTLPAPARGEVRLRAVAHAELTGLDLHVRAGELVGVVTPDPAVAQALLACLGREVDPVSGAVELDGVALPDLEIDHVRSVMLVAAHDADLFEGSLIANVSSATVDDRVLAAAGADEVASALPDGVDTELTERARSLSGGQRQRVALARALAVDAPVLVLHDPTTAVDAVTEARIADGIRELREGRTTIMVTTSPALLAVADRVVVLEAGTVTAEGAHQDLATTNETYRTAVLA</sequence>
<dbReference type="CDD" id="cd07346">
    <property type="entry name" value="ABC_6TM_exporters"/>
    <property type="match status" value="1"/>
</dbReference>
<dbReference type="RefSeq" id="WP_133907422.1">
    <property type="nucleotide sequence ID" value="NZ_SOCP01000018.1"/>
</dbReference>
<comment type="subcellular location">
    <subcellularLocation>
        <location evidence="1">Cell membrane</location>
        <topology evidence="1">Multi-pass membrane protein</topology>
    </subcellularLocation>
</comment>
<dbReference type="Proteomes" id="UP000294927">
    <property type="component" value="Unassembled WGS sequence"/>
</dbReference>
<feature type="domain" description="ABC transmembrane type-1" evidence="7">
    <location>
        <begin position="19"/>
        <end position="300"/>
    </location>
</feature>
<dbReference type="GO" id="GO:0005524">
    <property type="term" value="F:ATP binding"/>
    <property type="evidence" value="ECO:0007669"/>
    <property type="project" value="UniProtKB-KW"/>
</dbReference>
<dbReference type="PROSITE" id="PS00211">
    <property type="entry name" value="ABC_TRANSPORTER_1"/>
    <property type="match status" value="1"/>
</dbReference>
<evidence type="ECO:0000256" key="5">
    <source>
        <dbReference type="SAM" id="Phobius"/>
    </source>
</evidence>
<evidence type="ECO:0000256" key="4">
    <source>
        <dbReference type="ARBA" id="ARBA00023136"/>
    </source>
</evidence>
<evidence type="ECO:0000259" key="7">
    <source>
        <dbReference type="PROSITE" id="PS50929"/>
    </source>
</evidence>
<keyword evidence="2 5" id="KW-0812">Transmembrane</keyword>
<dbReference type="EMBL" id="SOCP01000018">
    <property type="protein sequence ID" value="TDV42232.1"/>
    <property type="molecule type" value="Genomic_DNA"/>
</dbReference>
<dbReference type="AlphaFoldDB" id="A0A4R7V182"/>
<evidence type="ECO:0000259" key="6">
    <source>
        <dbReference type="PROSITE" id="PS50893"/>
    </source>
</evidence>
<dbReference type="InterPro" id="IPR027417">
    <property type="entry name" value="P-loop_NTPase"/>
</dbReference>
<feature type="transmembrane region" description="Helical" evidence="5">
    <location>
        <begin position="132"/>
        <end position="153"/>
    </location>
</feature>
<dbReference type="InterPro" id="IPR039421">
    <property type="entry name" value="Type_1_exporter"/>
</dbReference>
<dbReference type="Pfam" id="PF00664">
    <property type="entry name" value="ABC_membrane"/>
    <property type="match status" value="1"/>
</dbReference>
<feature type="domain" description="ABC transporter" evidence="6">
    <location>
        <begin position="327"/>
        <end position="555"/>
    </location>
</feature>
<dbReference type="InterPro" id="IPR003439">
    <property type="entry name" value="ABC_transporter-like_ATP-bd"/>
</dbReference>
<dbReference type="GO" id="GO:0005886">
    <property type="term" value="C:plasma membrane"/>
    <property type="evidence" value="ECO:0007669"/>
    <property type="project" value="UniProtKB-SubCell"/>
</dbReference>
<dbReference type="InterPro" id="IPR017871">
    <property type="entry name" value="ABC_transporter-like_CS"/>
</dbReference>
<dbReference type="OrthoDB" id="4966664at2"/>
<evidence type="ECO:0000256" key="1">
    <source>
        <dbReference type="ARBA" id="ARBA00004651"/>
    </source>
</evidence>
<dbReference type="SUPFAM" id="SSF90123">
    <property type="entry name" value="ABC transporter transmembrane region"/>
    <property type="match status" value="1"/>
</dbReference>
<keyword evidence="3 5" id="KW-1133">Transmembrane helix</keyword>
<evidence type="ECO:0000256" key="3">
    <source>
        <dbReference type="ARBA" id="ARBA00022989"/>
    </source>
</evidence>
<dbReference type="PROSITE" id="PS50929">
    <property type="entry name" value="ABC_TM1F"/>
    <property type="match status" value="1"/>
</dbReference>
<comment type="caution">
    <text evidence="8">The sequence shown here is derived from an EMBL/GenBank/DDBJ whole genome shotgun (WGS) entry which is preliminary data.</text>
</comment>
<keyword evidence="8" id="KW-0067">ATP-binding</keyword>
<dbReference type="InterPro" id="IPR011527">
    <property type="entry name" value="ABC1_TM_dom"/>
</dbReference>
<feature type="transmembrane region" description="Helical" evidence="5">
    <location>
        <begin position="271"/>
        <end position="294"/>
    </location>
</feature>
<evidence type="ECO:0000313" key="8">
    <source>
        <dbReference type="EMBL" id="TDV42232.1"/>
    </source>
</evidence>
<evidence type="ECO:0000313" key="9">
    <source>
        <dbReference type="Proteomes" id="UP000294927"/>
    </source>
</evidence>
<proteinExistence type="predicted"/>
<dbReference type="PANTHER" id="PTHR43394:SF1">
    <property type="entry name" value="ATP-BINDING CASSETTE SUB-FAMILY B MEMBER 10, MITOCHONDRIAL"/>
    <property type="match status" value="1"/>
</dbReference>
<protein>
    <submittedName>
        <fullName evidence="8">Putative ABC transport system ATP-binding protein</fullName>
    </submittedName>
</protein>
<keyword evidence="8" id="KW-0547">Nucleotide-binding</keyword>
<dbReference type="GO" id="GO:0016887">
    <property type="term" value="F:ATP hydrolysis activity"/>
    <property type="evidence" value="ECO:0007669"/>
    <property type="project" value="InterPro"/>
</dbReference>
<dbReference type="Gene3D" id="1.20.1560.10">
    <property type="entry name" value="ABC transporter type 1, transmembrane domain"/>
    <property type="match status" value="1"/>
</dbReference>
<evidence type="ECO:0000256" key="2">
    <source>
        <dbReference type="ARBA" id="ARBA00022692"/>
    </source>
</evidence>
<gene>
    <name evidence="8" type="ORF">CLV71_118102</name>
</gene>
<dbReference type="GO" id="GO:0015421">
    <property type="term" value="F:ABC-type oligopeptide transporter activity"/>
    <property type="evidence" value="ECO:0007669"/>
    <property type="project" value="TreeGrafter"/>
</dbReference>
<dbReference type="SUPFAM" id="SSF52540">
    <property type="entry name" value="P-loop containing nucleoside triphosphate hydrolases"/>
    <property type="match status" value="1"/>
</dbReference>
<keyword evidence="4 5" id="KW-0472">Membrane</keyword>
<dbReference type="InterPro" id="IPR036640">
    <property type="entry name" value="ABC1_TM_sf"/>
</dbReference>